<reference evidence="2 3" key="1">
    <citation type="journal article" date="2012" name="Eukaryot. Cell">
        <title>Draft genome sequence of Wickerhamomyces ciferrii NRRL Y-1031 F-60-10.</title>
        <authorList>
            <person name="Schneider J."/>
            <person name="Andrea H."/>
            <person name="Blom J."/>
            <person name="Jaenicke S."/>
            <person name="Ruckert C."/>
            <person name="Schorsch C."/>
            <person name="Szczepanowski R."/>
            <person name="Farwick M."/>
            <person name="Goesmann A."/>
            <person name="Puhler A."/>
            <person name="Schaffer S."/>
            <person name="Tauch A."/>
            <person name="Kohler T."/>
            <person name="Brinkrolf K."/>
        </authorList>
    </citation>
    <scope>NUCLEOTIDE SEQUENCE [LARGE SCALE GENOMIC DNA]</scope>
    <source>
        <strain evidence="3">ATCC 14091 / BCRC 22168 / CBS 111 / JCM 3599 / NBRC 0793 / NRRL Y-1031 F-60-10</strain>
    </source>
</reference>
<dbReference type="EMBL" id="CAIF01000235">
    <property type="protein sequence ID" value="CCH46232.1"/>
    <property type="molecule type" value="Genomic_DNA"/>
</dbReference>
<evidence type="ECO:0000313" key="2">
    <source>
        <dbReference type="EMBL" id="CCH46232.1"/>
    </source>
</evidence>
<keyword evidence="3" id="KW-1185">Reference proteome</keyword>
<organism evidence="2 3">
    <name type="scientific">Wickerhamomyces ciferrii (strain ATCC 14091 / BCRC 22168 / CBS 111 / JCM 3599 / NBRC 0793 / NRRL Y-1031 F-60-10)</name>
    <name type="common">Yeast</name>
    <name type="synonym">Pichia ciferrii</name>
    <dbReference type="NCBI Taxonomy" id="1206466"/>
    <lineage>
        <taxon>Eukaryota</taxon>
        <taxon>Fungi</taxon>
        <taxon>Dikarya</taxon>
        <taxon>Ascomycota</taxon>
        <taxon>Saccharomycotina</taxon>
        <taxon>Saccharomycetes</taxon>
        <taxon>Phaffomycetales</taxon>
        <taxon>Wickerhamomycetaceae</taxon>
        <taxon>Wickerhamomyces</taxon>
    </lineage>
</organism>
<feature type="chain" id="PRO_5003834994" evidence="1">
    <location>
        <begin position="17"/>
        <end position="122"/>
    </location>
</feature>
<dbReference type="InParanoid" id="K0KW83"/>
<keyword evidence="1" id="KW-0732">Signal</keyword>
<dbReference type="HOGENOM" id="CLU_2028515_0_0_1"/>
<dbReference type="Proteomes" id="UP000009328">
    <property type="component" value="Unassembled WGS sequence"/>
</dbReference>
<accession>K0KW83</accession>
<evidence type="ECO:0000256" key="1">
    <source>
        <dbReference type="SAM" id="SignalP"/>
    </source>
</evidence>
<evidence type="ECO:0000313" key="3">
    <source>
        <dbReference type="Proteomes" id="UP000009328"/>
    </source>
</evidence>
<comment type="caution">
    <text evidence="2">The sequence shown here is derived from an EMBL/GenBank/DDBJ whole genome shotgun (WGS) entry which is preliminary data.</text>
</comment>
<sequence>MKLLSLFSLCLAGCSALGVIYEGFYYTGPKELETVRIINGTVFNANDENYYLENVGRFIIHNETDGSTYYDFTELAQAENLDSDETAFNTYLIRIAAGTIGGLITAKPWPPRGTDSETEDQK</sequence>
<protein>
    <submittedName>
        <fullName evidence="2">Secreted protein</fullName>
    </submittedName>
</protein>
<feature type="signal peptide" evidence="1">
    <location>
        <begin position="1"/>
        <end position="16"/>
    </location>
</feature>
<name>K0KW83_WICCF</name>
<proteinExistence type="predicted"/>
<gene>
    <name evidence="2" type="ORF">BN7_5823</name>
</gene>
<dbReference type="AlphaFoldDB" id="K0KW83"/>